<evidence type="ECO:0000313" key="1">
    <source>
        <dbReference type="EMBL" id="KAF2804795.1"/>
    </source>
</evidence>
<sequence>MKSQRIFHANLCSICACSGLEVPSNNTHPHSLLDQSFALLFRGMEDWSSCEEDGMGIWTEEKHGG</sequence>
<dbReference type="EMBL" id="MU003711">
    <property type="protein sequence ID" value="KAF2804795.1"/>
    <property type="molecule type" value="Genomic_DNA"/>
</dbReference>
<gene>
    <name evidence="1 3" type="ORF">BDZ99DRAFT_143312</name>
</gene>
<reference evidence="1 3" key="1">
    <citation type="journal article" date="2020" name="Stud. Mycol.">
        <title>101 Dothideomycetes genomes: a test case for predicting lifestyles and emergence of pathogens.</title>
        <authorList>
            <person name="Haridas S."/>
            <person name="Albert R."/>
            <person name="Binder M."/>
            <person name="Bloem J."/>
            <person name="Labutti K."/>
            <person name="Salamov A."/>
            <person name="Andreopoulos B."/>
            <person name="Baker S."/>
            <person name="Barry K."/>
            <person name="Bills G."/>
            <person name="Bluhm B."/>
            <person name="Cannon C."/>
            <person name="Castanera R."/>
            <person name="Culley D."/>
            <person name="Daum C."/>
            <person name="Ezra D."/>
            <person name="Gonzalez J."/>
            <person name="Henrissat B."/>
            <person name="Kuo A."/>
            <person name="Liang C."/>
            <person name="Lipzen A."/>
            <person name="Lutzoni F."/>
            <person name="Magnuson J."/>
            <person name="Mondo S."/>
            <person name="Nolan M."/>
            <person name="Ohm R."/>
            <person name="Pangilinan J."/>
            <person name="Park H.-J."/>
            <person name="Ramirez L."/>
            <person name="Alfaro M."/>
            <person name="Sun H."/>
            <person name="Tritt A."/>
            <person name="Yoshinaga Y."/>
            <person name="Zwiers L.-H."/>
            <person name="Turgeon B."/>
            <person name="Goodwin S."/>
            <person name="Spatafora J."/>
            <person name="Crous P."/>
            <person name="Grigoriev I."/>
        </authorList>
    </citation>
    <scope>NUCLEOTIDE SEQUENCE</scope>
    <source>
        <strain evidence="1 3">CBS 304.34</strain>
    </source>
</reference>
<accession>A0A6A6Y9J3</accession>
<reference evidence="3" key="3">
    <citation type="submission" date="2025-04" db="UniProtKB">
        <authorList>
            <consortium name="RefSeq"/>
        </authorList>
    </citation>
    <scope>IDENTIFICATION</scope>
    <source>
        <strain evidence="3">CBS 304.34</strain>
    </source>
</reference>
<organism evidence="1">
    <name type="scientific">Mytilinidion resinicola</name>
    <dbReference type="NCBI Taxonomy" id="574789"/>
    <lineage>
        <taxon>Eukaryota</taxon>
        <taxon>Fungi</taxon>
        <taxon>Dikarya</taxon>
        <taxon>Ascomycota</taxon>
        <taxon>Pezizomycotina</taxon>
        <taxon>Dothideomycetes</taxon>
        <taxon>Pleosporomycetidae</taxon>
        <taxon>Mytilinidiales</taxon>
        <taxon>Mytilinidiaceae</taxon>
        <taxon>Mytilinidion</taxon>
    </lineage>
</organism>
<protein>
    <submittedName>
        <fullName evidence="1 3">Uncharacterized protein</fullName>
    </submittedName>
</protein>
<dbReference type="AlphaFoldDB" id="A0A6A6Y9J3"/>
<evidence type="ECO:0000313" key="3">
    <source>
        <dbReference type="RefSeq" id="XP_033571759.1"/>
    </source>
</evidence>
<dbReference type="Proteomes" id="UP000504636">
    <property type="component" value="Unplaced"/>
</dbReference>
<proteinExistence type="predicted"/>
<dbReference type="GeneID" id="54453602"/>
<reference evidence="3" key="2">
    <citation type="submission" date="2020-04" db="EMBL/GenBank/DDBJ databases">
        <authorList>
            <consortium name="NCBI Genome Project"/>
        </authorList>
    </citation>
    <scope>NUCLEOTIDE SEQUENCE</scope>
    <source>
        <strain evidence="3">CBS 304.34</strain>
    </source>
</reference>
<name>A0A6A6Y9J3_9PEZI</name>
<evidence type="ECO:0000313" key="2">
    <source>
        <dbReference type="Proteomes" id="UP000504636"/>
    </source>
</evidence>
<dbReference type="RefSeq" id="XP_033571759.1">
    <property type="nucleotide sequence ID" value="XM_033712709.1"/>
</dbReference>
<keyword evidence="2" id="KW-1185">Reference proteome</keyword>
<dbReference type="PROSITE" id="PS51257">
    <property type="entry name" value="PROKAR_LIPOPROTEIN"/>
    <property type="match status" value="1"/>
</dbReference>